<dbReference type="Gene3D" id="3.10.580.10">
    <property type="entry name" value="CBS-domain"/>
    <property type="match status" value="1"/>
</dbReference>
<dbReference type="Pfam" id="PF00571">
    <property type="entry name" value="CBS"/>
    <property type="match status" value="2"/>
</dbReference>
<evidence type="ECO:0000313" key="5">
    <source>
        <dbReference type="Proteomes" id="UP000294927"/>
    </source>
</evidence>
<dbReference type="PANTHER" id="PTHR43080:SF26">
    <property type="entry name" value="REGULATORY PROTEIN"/>
    <property type="match status" value="1"/>
</dbReference>
<dbReference type="CDD" id="cd02205">
    <property type="entry name" value="CBS_pair_SF"/>
    <property type="match status" value="1"/>
</dbReference>
<dbReference type="InterPro" id="IPR046342">
    <property type="entry name" value="CBS_dom_sf"/>
</dbReference>
<dbReference type="RefSeq" id="WP_133907150.1">
    <property type="nucleotide sequence ID" value="NZ_SOCP01000017.1"/>
</dbReference>
<protein>
    <submittedName>
        <fullName evidence="4">CBS domain protein</fullName>
    </submittedName>
</protein>
<organism evidence="4 5">
    <name type="scientific">Actinophytocola oryzae</name>
    <dbReference type="NCBI Taxonomy" id="502181"/>
    <lineage>
        <taxon>Bacteria</taxon>
        <taxon>Bacillati</taxon>
        <taxon>Actinomycetota</taxon>
        <taxon>Actinomycetes</taxon>
        <taxon>Pseudonocardiales</taxon>
        <taxon>Pseudonocardiaceae</taxon>
    </lineage>
</organism>
<feature type="domain" description="CBS" evidence="3">
    <location>
        <begin position="76"/>
        <end position="128"/>
    </location>
</feature>
<dbReference type="SUPFAM" id="SSF54631">
    <property type="entry name" value="CBS-domain pair"/>
    <property type="match status" value="1"/>
</dbReference>
<sequence>MSTTDATAKLVMTPEVLGIVPQAPLEVALRMMAEAGVRHLLVADQGRCVGLLHESDVLWRLWSTATAMPPPVRAVARTPMAVVGVSDDVHVIARAMVDAETDAAVVAHDGRIAGIVTATDLLRRLATE</sequence>
<dbReference type="AlphaFoldDB" id="A0A4R7UZY0"/>
<comment type="caution">
    <text evidence="4">The sequence shown here is derived from an EMBL/GenBank/DDBJ whole genome shotgun (WGS) entry which is preliminary data.</text>
</comment>
<dbReference type="InterPro" id="IPR000644">
    <property type="entry name" value="CBS_dom"/>
</dbReference>
<feature type="domain" description="CBS" evidence="3">
    <location>
        <begin position="12"/>
        <end position="68"/>
    </location>
</feature>
<dbReference type="SMART" id="SM00116">
    <property type="entry name" value="CBS"/>
    <property type="match status" value="2"/>
</dbReference>
<dbReference type="PROSITE" id="PS51371">
    <property type="entry name" value="CBS"/>
    <property type="match status" value="2"/>
</dbReference>
<keyword evidence="1 2" id="KW-0129">CBS domain</keyword>
<dbReference type="OrthoDB" id="3577946at2"/>
<name>A0A4R7UZY0_9PSEU</name>
<proteinExistence type="predicted"/>
<keyword evidence="5" id="KW-1185">Reference proteome</keyword>
<dbReference type="Proteomes" id="UP000294927">
    <property type="component" value="Unassembled WGS sequence"/>
</dbReference>
<dbReference type="InterPro" id="IPR051257">
    <property type="entry name" value="Diverse_CBS-Domain"/>
</dbReference>
<reference evidence="4 5" key="1">
    <citation type="submission" date="2019-03" db="EMBL/GenBank/DDBJ databases">
        <title>Genomic Encyclopedia of Archaeal and Bacterial Type Strains, Phase II (KMG-II): from individual species to whole genera.</title>
        <authorList>
            <person name="Goeker M."/>
        </authorList>
    </citation>
    <scope>NUCLEOTIDE SEQUENCE [LARGE SCALE GENOMIC DNA]</scope>
    <source>
        <strain evidence="4 5">DSM 45499</strain>
    </source>
</reference>
<evidence type="ECO:0000313" key="4">
    <source>
        <dbReference type="EMBL" id="TDV42538.1"/>
    </source>
</evidence>
<evidence type="ECO:0000256" key="2">
    <source>
        <dbReference type="PROSITE-ProRule" id="PRU00703"/>
    </source>
</evidence>
<gene>
    <name evidence="4" type="ORF">CLV71_1177</name>
</gene>
<dbReference type="PANTHER" id="PTHR43080">
    <property type="entry name" value="CBS DOMAIN-CONTAINING PROTEIN CBSX3, MITOCHONDRIAL"/>
    <property type="match status" value="1"/>
</dbReference>
<evidence type="ECO:0000256" key="1">
    <source>
        <dbReference type="ARBA" id="ARBA00023122"/>
    </source>
</evidence>
<dbReference type="EMBL" id="SOCP01000017">
    <property type="protein sequence ID" value="TDV42538.1"/>
    <property type="molecule type" value="Genomic_DNA"/>
</dbReference>
<accession>A0A4R7UZY0</accession>
<evidence type="ECO:0000259" key="3">
    <source>
        <dbReference type="PROSITE" id="PS51371"/>
    </source>
</evidence>